<reference evidence="10 11" key="2">
    <citation type="submission" date="2019-08" db="EMBL/GenBank/DDBJ databases">
        <title>Jejuicoccus antrihumi gen. nov., sp. nov., a new member of the family Dermacoccaceae isolated from a cave.</title>
        <authorList>
            <person name="Schumann P."/>
            <person name="Kim I.S."/>
        </authorList>
    </citation>
    <scope>NUCLEOTIDE SEQUENCE [LARGE SCALE GENOMIC DNA]</scope>
    <source>
        <strain evidence="10 11">C5-26</strain>
    </source>
</reference>
<evidence type="ECO:0000256" key="7">
    <source>
        <dbReference type="RuleBase" id="RU363032"/>
    </source>
</evidence>
<sequence length="291" mass="31361">MSAGVLFDAPGPKARARNRILSGIGILLMLVVAAAIVWKLDSKHQFTGAKWEPFIHGTLWRSYLLPGLWGTIKAALISIALASVLGVLLALARMSSVRVLNWFCTVWVEVFRAIPVLLMMIFSFGLYAYNNVFPSSMNALAGTVTGLTLYNSAVICEILRSGVDQVPGGQREAGLSIGLRPQQTLRSIMLPQAITSMLPTLVSQLVVILKDTALGYNITYMELLNSGSTSASTYSNMLPIVIVVALIYIVVNYSITKVAEMLEHRMRRRSSAPPAAAGGLAGAEPQKVPAT</sequence>
<dbReference type="GO" id="GO:0043190">
    <property type="term" value="C:ATP-binding cassette (ABC) transporter complex"/>
    <property type="evidence" value="ECO:0007669"/>
    <property type="project" value="InterPro"/>
</dbReference>
<feature type="transmembrane region" description="Helical" evidence="7">
    <location>
        <begin position="99"/>
        <end position="129"/>
    </location>
</feature>
<evidence type="ECO:0000256" key="4">
    <source>
        <dbReference type="ARBA" id="ARBA00022692"/>
    </source>
</evidence>
<dbReference type="Gene3D" id="1.10.3720.10">
    <property type="entry name" value="MetI-like"/>
    <property type="match status" value="1"/>
</dbReference>
<dbReference type="SUPFAM" id="SSF161098">
    <property type="entry name" value="MetI-like"/>
    <property type="match status" value="1"/>
</dbReference>
<dbReference type="AlphaFoldDB" id="A0A563DVR3"/>
<gene>
    <name evidence="10" type="ORF">FGL98_19725</name>
</gene>
<accession>A0A563DVR3</accession>
<evidence type="ECO:0000313" key="11">
    <source>
        <dbReference type="Proteomes" id="UP000320244"/>
    </source>
</evidence>
<keyword evidence="5 7" id="KW-1133">Transmembrane helix</keyword>
<dbReference type="InterPro" id="IPR043429">
    <property type="entry name" value="ArtM/GltK/GlnP/TcyL/YhdX-like"/>
</dbReference>
<keyword evidence="11" id="KW-1185">Reference proteome</keyword>
<evidence type="ECO:0000256" key="3">
    <source>
        <dbReference type="ARBA" id="ARBA00022475"/>
    </source>
</evidence>
<reference evidence="10 11" key="1">
    <citation type="submission" date="2019-05" db="EMBL/GenBank/DDBJ databases">
        <authorList>
            <person name="Lee S.D."/>
        </authorList>
    </citation>
    <scope>NUCLEOTIDE SEQUENCE [LARGE SCALE GENOMIC DNA]</scope>
    <source>
        <strain evidence="10 11">C5-26</strain>
    </source>
</reference>
<dbReference type="PROSITE" id="PS50928">
    <property type="entry name" value="ABC_TM1"/>
    <property type="match status" value="1"/>
</dbReference>
<evidence type="ECO:0000256" key="8">
    <source>
        <dbReference type="SAM" id="MobiDB-lite"/>
    </source>
</evidence>
<feature type="transmembrane region" description="Helical" evidence="7">
    <location>
        <begin position="20"/>
        <end position="38"/>
    </location>
</feature>
<name>A0A563DVR3_9MICO</name>
<feature type="transmembrane region" description="Helical" evidence="7">
    <location>
        <begin position="68"/>
        <end position="92"/>
    </location>
</feature>
<evidence type="ECO:0000259" key="9">
    <source>
        <dbReference type="PROSITE" id="PS50928"/>
    </source>
</evidence>
<evidence type="ECO:0000313" key="10">
    <source>
        <dbReference type="EMBL" id="TWP33814.1"/>
    </source>
</evidence>
<dbReference type="PANTHER" id="PTHR30614:SF21">
    <property type="entry name" value="AMINO ACID ABC TRANSPORTER PERMEASE"/>
    <property type="match status" value="1"/>
</dbReference>
<evidence type="ECO:0000256" key="5">
    <source>
        <dbReference type="ARBA" id="ARBA00022989"/>
    </source>
</evidence>
<dbReference type="InterPro" id="IPR035906">
    <property type="entry name" value="MetI-like_sf"/>
</dbReference>
<comment type="subcellular location">
    <subcellularLocation>
        <location evidence="1 7">Cell membrane</location>
        <topology evidence="1 7">Multi-pass membrane protein</topology>
    </subcellularLocation>
</comment>
<protein>
    <submittedName>
        <fullName evidence="10">Amino acid ABC transporter permease</fullName>
    </submittedName>
</protein>
<dbReference type="RefSeq" id="WP_146319684.1">
    <property type="nucleotide sequence ID" value="NZ_VCQV01000035.1"/>
</dbReference>
<comment type="similarity">
    <text evidence="7">Belongs to the binding-protein-dependent transport system permease family.</text>
</comment>
<organism evidence="10 11">
    <name type="scientific">Leekyejoonella antrihumi</name>
    <dbReference type="NCBI Taxonomy" id="1660198"/>
    <lineage>
        <taxon>Bacteria</taxon>
        <taxon>Bacillati</taxon>
        <taxon>Actinomycetota</taxon>
        <taxon>Actinomycetes</taxon>
        <taxon>Micrococcales</taxon>
        <taxon>Dermacoccaceae</taxon>
        <taxon>Leekyejoonella</taxon>
    </lineage>
</organism>
<dbReference type="PANTHER" id="PTHR30614">
    <property type="entry name" value="MEMBRANE COMPONENT OF AMINO ACID ABC TRANSPORTER"/>
    <property type="match status" value="1"/>
</dbReference>
<feature type="compositionally biased region" description="Low complexity" evidence="8">
    <location>
        <begin position="272"/>
        <end position="285"/>
    </location>
</feature>
<dbReference type="NCBIfam" id="TIGR01726">
    <property type="entry name" value="HEQRo_perm_3TM"/>
    <property type="match status" value="1"/>
</dbReference>
<evidence type="ECO:0000256" key="2">
    <source>
        <dbReference type="ARBA" id="ARBA00022448"/>
    </source>
</evidence>
<dbReference type="GO" id="GO:0006865">
    <property type="term" value="P:amino acid transport"/>
    <property type="evidence" value="ECO:0007669"/>
    <property type="project" value="TreeGrafter"/>
</dbReference>
<feature type="domain" description="ABC transmembrane type-1" evidence="9">
    <location>
        <begin position="68"/>
        <end position="259"/>
    </location>
</feature>
<dbReference type="InterPro" id="IPR010065">
    <property type="entry name" value="AA_ABC_transptr_permease_3TM"/>
</dbReference>
<dbReference type="Pfam" id="PF00528">
    <property type="entry name" value="BPD_transp_1"/>
    <property type="match status" value="1"/>
</dbReference>
<dbReference type="CDD" id="cd06261">
    <property type="entry name" value="TM_PBP2"/>
    <property type="match status" value="1"/>
</dbReference>
<dbReference type="Proteomes" id="UP000320244">
    <property type="component" value="Unassembled WGS sequence"/>
</dbReference>
<dbReference type="InterPro" id="IPR000515">
    <property type="entry name" value="MetI-like"/>
</dbReference>
<proteinExistence type="inferred from homology"/>
<keyword evidence="3" id="KW-1003">Cell membrane</keyword>
<dbReference type="EMBL" id="VCQV01000035">
    <property type="protein sequence ID" value="TWP33814.1"/>
    <property type="molecule type" value="Genomic_DNA"/>
</dbReference>
<feature type="region of interest" description="Disordered" evidence="8">
    <location>
        <begin position="272"/>
        <end position="291"/>
    </location>
</feature>
<evidence type="ECO:0000256" key="1">
    <source>
        <dbReference type="ARBA" id="ARBA00004651"/>
    </source>
</evidence>
<keyword evidence="6 7" id="KW-0472">Membrane</keyword>
<comment type="caution">
    <text evidence="10">The sequence shown here is derived from an EMBL/GenBank/DDBJ whole genome shotgun (WGS) entry which is preliminary data.</text>
</comment>
<dbReference type="OrthoDB" id="4543034at2"/>
<evidence type="ECO:0000256" key="6">
    <source>
        <dbReference type="ARBA" id="ARBA00023136"/>
    </source>
</evidence>
<keyword evidence="4 7" id="KW-0812">Transmembrane</keyword>
<feature type="transmembrane region" description="Helical" evidence="7">
    <location>
        <begin position="237"/>
        <end position="259"/>
    </location>
</feature>
<keyword evidence="2 7" id="KW-0813">Transport</keyword>
<dbReference type="GO" id="GO:0022857">
    <property type="term" value="F:transmembrane transporter activity"/>
    <property type="evidence" value="ECO:0007669"/>
    <property type="project" value="InterPro"/>
</dbReference>